<evidence type="ECO:0000256" key="1">
    <source>
        <dbReference type="SAM" id="SignalP"/>
    </source>
</evidence>
<reference evidence="2 3" key="1">
    <citation type="journal article" date="2015" name="PeerJ">
        <title>First genomic representation of candidate bacterial phylum KSB3 points to enhanced environmental sensing as a trigger of wastewater bulking.</title>
        <authorList>
            <person name="Sekiguchi Y."/>
            <person name="Ohashi A."/>
            <person name="Parks D.H."/>
            <person name="Yamauchi T."/>
            <person name="Tyson G.W."/>
            <person name="Hugenholtz P."/>
        </authorList>
    </citation>
    <scope>NUCLEOTIDE SEQUENCE [LARGE SCALE GENOMIC DNA]</scope>
</reference>
<feature type="signal peptide" evidence="1">
    <location>
        <begin position="1"/>
        <end position="25"/>
    </location>
</feature>
<organism evidence="2 3">
    <name type="scientific">Candidatus Moduliflexus flocculans</name>
    <dbReference type="NCBI Taxonomy" id="1499966"/>
    <lineage>
        <taxon>Bacteria</taxon>
        <taxon>Candidatus Moduliflexota</taxon>
        <taxon>Candidatus Moduliflexia</taxon>
        <taxon>Candidatus Moduliflexales</taxon>
        <taxon>Candidatus Moduliflexaceae</taxon>
    </lineage>
</organism>
<gene>
    <name evidence="2" type="ORF">U14_02928</name>
</gene>
<keyword evidence="3" id="KW-1185">Reference proteome</keyword>
<keyword evidence="1" id="KW-0732">Signal</keyword>
<protein>
    <submittedName>
        <fullName evidence="2">Uncharacterized protein</fullName>
    </submittedName>
</protein>
<dbReference type="HOGENOM" id="CLU_1861256_0_0_0"/>
<dbReference type="AlphaFoldDB" id="A0A081BMR7"/>
<dbReference type="PROSITE" id="PS51257">
    <property type="entry name" value="PROKAR_LIPOPROTEIN"/>
    <property type="match status" value="1"/>
</dbReference>
<evidence type="ECO:0000313" key="2">
    <source>
        <dbReference type="EMBL" id="GAK51683.1"/>
    </source>
</evidence>
<feature type="chain" id="PRO_5001755185" evidence="1">
    <location>
        <begin position="26"/>
        <end position="137"/>
    </location>
</feature>
<proteinExistence type="predicted"/>
<evidence type="ECO:0000313" key="3">
    <source>
        <dbReference type="Proteomes" id="UP000030700"/>
    </source>
</evidence>
<name>A0A081BMR7_9BACT</name>
<dbReference type="EMBL" id="DF820457">
    <property type="protein sequence ID" value="GAK51683.1"/>
    <property type="molecule type" value="Genomic_DNA"/>
</dbReference>
<sequence length="137" mass="15376">MKTSWLYGVRLSVLAICCLFGSVLTGCGDDDSNDRYSDPNFGYIKNSTDYTIAIDFGKDNEFSTRLAPGEMRGFDMDEGRSHLLHVVVLDSANRAVSEFFTNFNVDTTPFDNEWNGFVCSWYVDILRESGFGSEMGD</sequence>
<accession>A0A081BMR7</accession>
<dbReference type="Proteomes" id="UP000030700">
    <property type="component" value="Unassembled WGS sequence"/>
</dbReference>